<gene>
    <name evidence="1" type="ORF">GCM10009811_03110</name>
</gene>
<sequence length="79" mass="9169">MRAAFWRRTDDFHEGGVFGSGNDYAIAELTDWHAAPVHERLWQVTYRRRITPDLAMNEGYLVMLFDDAPQLVDLIEDAD</sequence>
<keyword evidence="2" id="KW-1185">Reference proteome</keyword>
<reference evidence="2" key="1">
    <citation type="journal article" date="2019" name="Int. J. Syst. Evol. Microbiol.">
        <title>The Global Catalogue of Microorganisms (GCM) 10K type strain sequencing project: providing services to taxonomists for standard genome sequencing and annotation.</title>
        <authorList>
            <consortium name="The Broad Institute Genomics Platform"/>
            <consortium name="The Broad Institute Genome Sequencing Center for Infectious Disease"/>
            <person name="Wu L."/>
            <person name="Ma J."/>
        </authorList>
    </citation>
    <scope>NUCLEOTIDE SEQUENCE [LARGE SCALE GENOMIC DNA]</scope>
    <source>
        <strain evidence="2">JCM 15592</strain>
    </source>
</reference>
<organism evidence="1 2">
    <name type="scientific">Nostocoides veronense</name>
    <dbReference type="NCBI Taxonomy" id="330836"/>
    <lineage>
        <taxon>Bacteria</taxon>
        <taxon>Bacillati</taxon>
        <taxon>Actinomycetota</taxon>
        <taxon>Actinomycetes</taxon>
        <taxon>Micrococcales</taxon>
        <taxon>Intrasporangiaceae</taxon>
        <taxon>Nostocoides</taxon>
    </lineage>
</organism>
<name>A0ABP4XJC8_9MICO</name>
<dbReference type="Proteomes" id="UP001499938">
    <property type="component" value="Unassembled WGS sequence"/>
</dbReference>
<comment type="caution">
    <text evidence="1">The sequence shown here is derived from an EMBL/GenBank/DDBJ whole genome shotgun (WGS) entry which is preliminary data.</text>
</comment>
<dbReference type="EMBL" id="BAAAPO010000006">
    <property type="protein sequence ID" value="GAA1781122.1"/>
    <property type="molecule type" value="Genomic_DNA"/>
</dbReference>
<protein>
    <submittedName>
        <fullName evidence="1">Uncharacterized protein</fullName>
    </submittedName>
</protein>
<proteinExistence type="predicted"/>
<accession>A0ABP4XJC8</accession>
<dbReference type="RefSeq" id="WP_344080270.1">
    <property type="nucleotide sequence ID" value="NZ_BAAAPO010000006.1"/>
</dbReference>
<evidence type="ECO:0000313" key="1">
    <source>
        <dbReference type="EMBL" id="GAA1781122.1"/>
    </source>
</evidence>
<evidence type="ECO:0000313" key="2">
    <source>
        <dbReference type="Proteomes" id="UP001499938"/>
    </source>
</evidence>